<dbReference type="Pfam" id="PF01740">
    <property type="entry name" value="STAS"/>
    <property type="match status" value="1"/>
</dbReference>
<protein>
    <recommendedName>
        <fullName evidence="2">Anti-sigma factor antagonist</fullName>
    </recommendedName>
</protein>
<name>A0ABQ2HEI3_9PSEU</name>
<reference evidence="5" key="1">
    <citation type="journal article" date="2019" name="Int. J. Syst. Evol. Microbiol.">
        <title>The Global Catalogue of Microorganisms (GCM) 10K type strain sequencing project: providing services to taxonomists for standard genome sequencing and annotation.</title>
        <authorList>
            <consortium name="The Broad Institute Genomics Platform"/>
            <consortium name="The Broad Institute Genome Sequencing Center for Infectious Disease"/>
            <person name="Wu L."/>
            <person name="Ma J."/>
        </authorList>
    </citation>
    <scope>NUCLEOTIDE SEQUENCE [LARGE SCALE GENOMIC DNA]</scope>
    <source>
        <strain evidence="5">CGMCC 4.7319</strain>
    </source>
</reference>
<dbReference type="PROSITE" id="PS50801">
    <property type="entry name" value="STAS"/>
    <property type="match status" value="1"/>
</dbReference>
<dbReference type="InterPro" id="IPR003658">
    <property type="entry name" value="Anti-sigma_ant"/>
</dbReference>
<dbReference type="EMBL" id="BMNC01000001">
    <property type="protein sequence ID" value="GGM75344.1"/>
    <property type="molecule type" value="Genomic_DNA"/>
</dbReference>
<evidence type="ECO:0000256" key="2">
    <source>
        <dbReference type="RuleBase" id="RU003749"/>
    </source>
</evidence>
<evidence type="ECO:0000313" key="5">
    <source>
        <dbReference type="Proteomes" id="UP000597656"/>
    </source>
</evidence>
<dbReference type="PANTHER" id="PTHR33495">
    <property type="entry name" value="ANTI-SIGMA FACTOR ANTAGONIST TM_1081-RELATED-RELATED"/>
    <property type="match status" value="1"/>
</dbReference>
<dbReference type="SUPFAM" id="SSF52091">
    <property type="entry name" value="SpoIIaa-like"/>
    <property type="match status" value="1"/>
</dbReference>
<dbReference type="Proteomes" id="UP000597656">
    <property type="component" value="Unassembled WGS sequence"/>
</dbReference>
<dbReference type="PANTHER" id="PTHR33495:SF2">
    <property type="entry name" value="ANTI-SIGMA FACTOR ANTAGONIST TM_1081-RELATED"/>
    <property type="match status" value="1"/>
</dbReference>
<dbReference type="RefSeq" id="WP_229693073.1">
    <property type="nucleotide sequence ID" value="NZ_BMNC01000001.1"/>
</dbReference>
<dbReference type="InterPro" id="IPR036513">
    <property type="entry name" value="STAS_dom_sf"/>
</dbReference>
<comment type="caution">
    <text evidence="4">The sequence shown here is derived from an EMBL/GenBank/DDBJ whole genome shotgun (WGS) entry which is preliminary data.</text>
</comment>
<feature type="domain" description="STAS" evidence="3">
    <location>
        <begin position="16"/>
        <end position="116"/>
    </location>
</feature>
<evidence type="ECO:0000313" key="4">
    <source>
        <dbReference type="EMBL" id="GGM75344.1"/>
    </source>
</evidence>
<keyword evidence="5" id="KW-1185">Reference proteome</keyword>
<dbReference type="NCBIfam" id="TIGR00377">
    <property type="entry name" value="ant_ant_sig"/>
    <property type="match status" value="1"/>
</dbReference>
<dbReference type="CDD" id="cd07043">
    <property type="entry name" value="STAS_anti-anti-sigma_factors"/>
    <property type="match status" value="1"/>
</dbReference>
<comment type="similarity">
    <text evidence="1 2">Belongs to the anti-sigma-factor antagonist family.</text>
</comment>
<organism evidence="4 5">
    <name type="scientific">Lentzea pudingi</name>
    <dbReference type="NCBI Taxonomy" id="1789439"/>
    <lineage>
        <taxon>Bacteria</taxon>
        <taxon>Bacillati</taxon>
        <taxon>Actinomycetota</taxon>
        <taxon>Actinomycetes</taxon>
        <taxon>Pseudonocardiales</taxon>
        <taxon>Pseudonocardiaceae</taxon>
        <taxon>Lentzea</taxon>
    </lineage>
</organism>
<dbReference type="InterPro" id="IPR002645">
    <property type="entry name" value="STAS_dom"/>
</dbReference>
<proteinExistence type="inferred from homology"/>
<sequence length="118" mass="12658">MTRQASIATLEPHPTGVAVLRVAGELDFHTSPQVWKVLDTVDFDLSTGLVIDGAGLTYCDSTGISVFVVAYQRARVAGGSFGLAGLNRELMRLFRVVGLENVLPFHPTIEEAVGCPRS</sequence>
<accession>A0ABQ2HEI3</accession>
<evidence type="ECO:0000259" key="3">
    <source>
        <dbReference type="PROSITE" id="PS50801"/>
    </source>
</evidence>
<gene>
    <name evidence="4" type="primary">arsI</name>
    <name evidence="4" type="ORF">GCM10011609_09100</name>
</gene>
<dbReference type="Gene3D" id="3.30.750.24">
    <property type="entry name" value="STAS domain"/>
    <property type="match status" value="1"/>
</dbReference>
<evidence type="ECO:0000256" key="1">
    <source>
        <dbReference type="ARBA" id="ARBA00009013"/>
    </source>
</evidence>